<organism evidence="3 4">
    <name type="scientific">Roseimicrobium gellanilyticum</name>
    <dbReference type="NCBI Taxonomy" id="748857"/>
    <lineage>
        <taxon>Bacteria</taxon>
        <taxon>Pseudomonadati</taxon>
        <taxon>Verrucomicrobiota</taxon>
        <taxon>Verrucomicrobiia</taxon>
        <taxon>Verrucomicrobiales</taxon>
        <taxon>Verrucomicrobiaceae</taxon>
        <taxon>Roseimicrobium</taxon>
    </lineage>
</organism>
<dbReference type="PANTHER" id="PTHR46260">
    <property type="entry name" value="RING-TYPE DOMAIN-CONTAINING PROTEIN"/>
    <property type="match status" value="1"/>
</dbReference>
<keyword evidence="1" id="KW-0880">Kelch repeat</keyword>
<evidence type="ECO:0000256" key="1">
    <source>
        <dbReference type="ARBA" id="ARBA00022441"/>
    </source>
</evidence>
<accession>A0A366HPU7</accession>
<dbReference type="EMBL" id="QNRR01000004">
    <property type="protein sequence ID" value="RBP44490.1"/>
    <property type="molecule type" value="Genomic_DNA"/>
</dbReference>
<evidence type="ECO:0000256" key="2">
    <source>
        <dbReference type="ARBA" id="ARBA00022737"/>
    </source>
</evidence>
<evidence type="ECO:0000313" key="3">
    <source>
        <dbReference type="EMBL" id="RBP44490.1"/>
    </source>
</evidence>
<name>A0A366HPU7_9BACT</name>
<keyword evidence="4" id="KW-1185">Reference proteome</keyword>
<reference evidence="3 4" key="1">
    <citation type="submission" date="2018-06" db="EMBL/GenBank/DDBJ databases">
        <title>Genomic Encyclopedia of Type Strains, Phase IV (KMG-IV): sequencing the most valuable type-strain genomes for metagenomic binning, comparative biology and taxonomic classification.</title>
        <authorList>
            <person name="Goeker M."/>
        </authorList>
    </citation>
    <scope>NUCLEOTIDE SEQUENCE [LARGE SCALE GENOMIC DNA]</scope>
    <source>
        <strain evidence="3 4">DSM 25532</strain>
    </source>
</reference>
<dbReference type="InterPro" id="IPR015915">
    <property type="entry name" value="Kelch-typ_b-propeller"/>
</dbReference>
<dbReference type="AlphaFoldDB" id="A0A366HPU7"/>
<dbReference type="Proteomes" id="UP000253426">
    <property type="component" value="Unassembled WGS sequence"/>
</dbReference>
<dbReference type="PANTHER" id="PTHR46260:SF3">
    <property type="entry name" value="RING-TYPE DOMAIN-CONTAINING PROTEIN"/>
    <property type="match status" value="1"/>
</dbReference>
<dbReference type="Gene3D" id="2.120.10.80">
    <property type="entry name" value="Kelch-type beta propeller"/>
    <property type="match status" value="2"/>
</dbReference>
<gene>
    <name evidence="3" type="ORF">DES53_104311</name>
</gene>
<dbReference type="InterPro" id="IPR051746">
    <property type="entry name" value="Kelch_domain_containing_8"/>
</dbReference>
<protein>
    <submittedName>
        <fullName evidence="3">Galactose oxidase-like protein</fullName>
    </submittedName>
</protein>
<keyword evidence="2" id="KW-0677">Repeat</keyword>
<dbReference type="SUPFAM" id="SSF117281">
    <property type="entry name" value="Kelch motif"/>
    <property type="match status" value="1"/>
</dbReference>
<comment type="caution">
    <text evidence="3">The sequence shown here is derived from an EMBL/GenBank/DDBJ whole genome shotgun (WGS) entry which is preliminary data.</text>
</comment>
<dbReference type="InterPro" id="IPR056734">
    <property type="entry name" value="NANM"/>
</dbReference>
<proteinExistence type="predicted"/>
<evidence type="ECO:0000313" key="4">
    <source>
        <dbReference type="Proteomes" id="UP000253426"/>
    </source>
</evidence>
<dbReference type="Pfam" id="PF24996">
    <property type="entry name" value="NANM"/>
    <property type="match status" value="2"/>
</dbReference>
<sequence length="363" mass="39009">MHPGMTSLSLSPILPLFLLSLALSLPLMSHAQSSPALPILNWSQLSNLPDKEGFAAMHAGVSGSALLVAGGANFPGKRPWEGGTKIWYDDIWVLEKPDGQWRHAGKLPKPIGYGVSVTWKDEVICAGGSNAEGHRADVYALKLEGGKITTRPLPSLPQPCANTCGVLINDTLYVAGGIEKPDATKAMHTFWSLNLADANATWQTLPTWPGSERMLATAGAHEGAFYLFTGAALHADKDGKPARDWLKDAYRFTPRKNTWEKLPDVPQVAVAACTPAPSTERGPLLLCGDDGGKVGFKPETEHPGFPKGTLLFDVTAGEWRRLADGPISRATVPTTLWNGRIIIPSGEARPGFRSPEVWAVEVK</sequence>